<feature type="region of interest" description="Disordered" evidence="1">
    <location>
        <begin position="84"/>
        <end position="122"/>
    </location>
</feature>
<accession>A0ABD0V508</accession>
<name>A0ABD0V508_DENTH</name>
<evidence type="ECO:0000313" key="3">
    <source>
        <dbReference type="Proteomes" id="UP001552299"/>
    </source>
</evidence>
<proteinExistence type="predicted"/>
<sequence length="141" mass="14276">MAVLRREAVVDGDDDGRDLAGEPSAEEVVAAVVSGEVCKAAAVEEDDEWKVVVADVGGGEEEANPEVSVGVDGEVVGVDAALRDGVGGGSEMEEGEETAVDGAVGASGGIGDGGEEGDAKTHRPWKRGLCVVTRHPSECPY</sequence>
<evidence type="ECO:0000313" key="2">
    <source>
        <dbReference type="EMBL" id="KAL0917661.1"/>
    </source>
</evidence>
<reference evidence="2 3" key="1">
    <citation type="journal article" date="2024" name="Plant Biotechnol. J.">
        <title>Dendrobium thyrsiflorum genome and its molecular insights into genes involved in important horticultural traits.</title>
        <authorList>
            <person name="Chen B."/>
            <person name="Wang J.Y."/>
            <person name="Zheng P.J."/>
            <person name="Li K.L."/>
            <person name="Liang Y.M."/>
            <person name="Chen X.F."/>
            <person name="Zhang C."/>
            <person name="Zhao X."/>
            <person name="He X."/>
            <person name="Zhang G.Q."/>
            <person name="Liu Z.J."/>
            <person name="Xu Q."/>
        </authorList>
    </citation>
    <scope>NUCLEOTIDE SEQUENCE [LARGE SCALE GENOMIC DNA]</scope>
    <source>
        <strain evidence="2">GZMU011</strain>
    </source>
</reference>
<organism evidence="2 3">
    <name type="scientific">Dendrobium thyrsiflorum</name>
    <name type="common">Pinecone-like raceme dendrobium</name>
    <name type="synonym">Orchid</name>
    <dbReference type="NCBI Taxonomy" id="117978"/>
    <lineage>
        <taxon>Eukaryota</taxon>
        <taxon>Viridiplantae</taxon>
        <taxon>Streptophyta</taxon>
        <taxon>Embryophyta</taxon>
        <taxon>Tracheophyta</taxon>
        <taxon>Spermatophyta</taxon>
        <taxon>Magnoliopsida</taxon>
        <taxon>Liliopsida</taxon>
        <taxon>Asparagales</taxon>
        <taxon>Orchidaceae</taxon>
        <taxon>Epidendroideae</taxon>
        <taxon>Malaxideae</taxon>
        <taxon>Dendrobiinae</taxon>
        <taxon>Dendrobium</taxon>
    </lineage>
</organism>
<keyword evidence="3" id="KW-1185">Reference proteome</keyword>
<gene>
    <name evidence="2" type="ORF">M5K25_012740</name>
</gene>
<dbReference type="EMBL" id="JANQDX010000010">
    <property type="protein sequence ID" value="KAL0917661.1"/>
    <property type="molecule type" value="Genomic_DNA"/>
</dbReference>
<evidence type="ECO:0000256" key="1">
    <source>
        <dbReference type="SAM" id="MobiDB-lite"/>
    </source>
</evidence>
<protein>
    <submittedName>
        <fullName evidence="2">Uncharacterized protein</fullName>
    </submittedName>
</protein>
<dbReference type="AlphaFoldDB" id="A0ABD0V508"/>
<comment type="caution">
    <text evidence="2">The sequence shown here is derived from an EMBL/GenBank/DDBJ whole genome shotgun (WGS) entry which is preliminary data.</text>
</comment>
<dbReference type="Proteomes" id="UP001552299">
    <property type="component" value="Unassembled WGS sequence"/>
</dbReference>
<feature type="region of interest" description="Disordered" evidence="1">
    <location>
        <begin position="1"/>
        <end position="23"/>
    </location>
</feature>